<gene>
    <name evidence="1" type="ORF">QE152_g23058</name>
</gene>
<protein>
    <submittedName>
        <fullName evidence="1">Uncharacterized protein</fullName>
    </submittedName>
</protein>
<accession>A0AAW1KIS4</accession>
<keyword evidence="2" id="KW-1185">Reference proteome</keyword>
<evidence type="ECO:0000313" key="2">
    <source>
        <dbReference type="Proteomes" id="UP001458880"/>
    </source>
</evidence>
<evidence type="ECO:0000313" key="1">
    <source>
        <dbReference type="EMBL" id="KAK9718704.1"/>
    </source>
</evidence>
<dbReference type="EMBL" id="JASPKY010000226">
    <property type="protein sequence ID" value="KAK9718704.1"/>
    <property type="molecule type" value="Genomic_DNA"/>
</dbReference>
<dbReference type="Proteomes" id="UP001458880">
    <property type="component" value="Unassembled WGS sequence"/>
</dbReference>
<name>A0AAW1KIS4_POPJA</name>
<comment type="caution">
    <text evidence="1">The sequence shown here is derived from an EMBL/GenBank/DDBJ whole genome shotgun (WGS) entry which is preliminary data.</text>
</comment>
<dbReference type="AlphaFoldDB" id="A0AAW1KIS4"/>
<proteinExistence type="predicted"/>
<reference evidence="1 2" key="1">
    <citation type="journal article" date="2024" name="BMC Genomics">
        <title>De novo assembly and annotation of Popillia japonica's genome with initial clues to its potential as an invasive pest.</title>
        <authorList>
            <person name="Cucini C."/>
            <person name="Boschi S."/>
            <person name="Funari R."/>
            <person name="Cardaioli E."/>
            <person name="Iannotti N."/>
            <person name="Marturano G."/>
            <person name="Paoli F."/>
            <person name="Bruttini M."/>
            <person name="Carapelli A."/>
            <person name="Frati F."/>
            <person name="Nardi F."/>
        </authorList>
    </citation>
    <scope>NUCLEOTIDE SEQUENCE [LARGE SCALE GENOMIC DNA]</scope>
    <source>
        <strain evidence="1">DMR45628</strain>
    </source>
</reference>
<organism evidence="1 2">
    <name type="scientific">Popillia japonica</name>
    <name type="common">Japanese beetle</name>
    <dbReference type="NCBI Taxonomy" id="7064"/>
    <lineage>
        <taxon>Eukaryota</taxon>
        <taxon>Metazoa</taxon>
        <taxon>Ecdysozoa</taxon>
        <taxon>Arthropoda</taxon>
        <taxon>Hexapoda</taxon>
        <taxon>Insecta</taxon>
        <taxon>Pterygota</taxon>
        <taxon>Neoptera</taxon>
        <taxon>Endopterygota</taxon>
        <taxon>Coleoptera</taxon>
        <taxon>Polyphaga</taxon>
        <taxon>Scarabaeiformia</taxon>
        <taxon>Scarabaeidae</taxon>
        <taxon>Rutelinae</taxon>
        <taxon>Popillia</taxon>
    </lineage>
</organism>
<sequence>MRISDFEQKLLQIWNAFTAMLFRKNINPVSILNFCCVFLEQKISSPGSHLSPTTLQELSGVSPTHFHLRHLFQEDPPAGTEERRSVNSGSMLGEVYIIPKLFKTENGGQFCIESNPVLAFNENVDVEKIDDSSSTQDEKADIYVHHSLPLSSTDEKEIQMGT</sequence>